<feature type="domain" description="CAF1B/HIR1 beta-propeller" evidence="11">
    <location>
        <begin position="6"/>
        <end position="405"/>
    </location>
</feature>
<keyword evidence="3 9" id="KW-0853">WD repeat</keyword>
<dbReference type="GO" id="GO:0006281">
    <property type="term" value="P:DNA repair"/>
    <property type="evidence" value="ECO:0007669"/>
    <property type="project" value="UniProtKB-KW"/>
</dbReference>
<dbReference type="Gene3D" id="2.130.10.10">
    <property type="entry name" value="YVTN repeat-like/Quinoprotein amine dehydrogenase"/>
    <property type="match status" value="2"/>
</dbReference>
<feature type="repeat" description="WD" evidence="9">
    <location>
        <begin position="169"/>
        <end position="202"/>
    </location>
</feature>
<evidence type="ECO:0000256" key="8">
    <source>
        <dbReference type="ARBA" id="ARBA00023242"/>
    </source>
</evidence>
<keyword evidence="5" id="KW-0227">DNA damage</keyword>
<evidence type="ECO:0000313" key="13">
    <source>
        <dbReference type="Proteomes" id="UP000509704"/>
    </source>
</evidence>
<dbReference type="GO" id="GO:0033186">
    <property type="term" value="C:CAF-1 complex"/>
    <property type="evidence" value="ECO:0007669"/>
    <property type="project" value="TreeGrafter"/>
</dbReference>
<dbReference type="AlphaFoldDB" id="A0A7H9B4C5"/>
<keyword evidence="4" id="KW-0677">Repeat</keyword>
<dbReference type="PANTHER" id="PTHR15271:SF4">
    <property type="entry name" value="CHROMATIN ASSEMBLY FACTOR 1 SUBUNIT B"/>
    <property type="match status" value="1"/>
</dbReference>
<evidence type="ECO:0000256" key="6">
    <source>
        <dbReference type="ARBA" id="ARBA00022853"/>
    </source>
</evidence>
<dbReference type="InterPro" id="IPR015943">
    <property type="entry name" value="WD40/YVTN_repeat-like_dom_sf"/>
</dbReference>
<feature type="region of interest" description="Disordered" evidence="10">
    <location>
        <begin position="424"/>
        <end position="507"/>
    </location>
</feature>
<dbReference type="SUPFAM" id="SSF50978">
    <property type="entry name" value="WD40 repeat-like"/>
    <property type="match status" value="1"/>
</dbReference>
<feature type="compositionally biased region" description="Low complexity" evidence="10">
    <location>
        <begin position="433"/>
        <end position="444"/>
    </location>
</feature>
<name>A0A7H9B4C5_ZYGMR</name>
<dbReference type="GeneID" id="59237301"/>
<dbReference type="GO" id="GO:0005634">
    <property type="term" value="C:nucleus"/>
    <property type="evidence" value="ECO:0007669"/>
    <property type="project" value="UniProtKB-SubCell"/>
</dbReference>
<dbReference type="Pfam" id="PF24105">
    <property type="entry name" value="Beta-prop_CAF1B_HIR1"/>
    <property type="match status" value="1"/>
</dbReference>
<feature type="repeat" description="WD" evidence="9">
    <location>
        <begin position="134"/>
        <end position="168"/>
    </location>
</feature>
<evidence type="ECO:0000256" key="1">
    <source>
        <dbReference type="ARBA" id="ARBA00004123"/>
    </source>
</evidence>
<dbReference type="InterPro" id="IPR001680">
    <property type="entry name" value="WD40_rpt"/>
</dbReference>
<evidence type="ECO:0000256" key="2">
    <source>
        <dbReference type="ARBA" id="ARBA00007306"/>
    </source>
</evidence>
<keyword evidence="8" id="KW-0539">Nucleus</keyword>
<dbReference type="PROSITE" id="PS50294">
    <property type="entry name" value="WD_REPEATS_REGION"/>
    <property type="match status" value="1"/>
</dbReference>
<dbReference type="KEGG" id="zmk:HG535_0F00510"/>
<evidence type="ECO:0000313" key="12">
    <source>
        <dbReference type="EMBL" id="QLG73541.1"/>
    </source>
</evidence>
<evidence type="ECO:0000256" key="10">
    <source>
        <dbReference type="SAM" id="MobiDB-lite"/>
    </source>
</evidence>
<dbReference type="GO" id="GO:0006335">
    <property type="term" value="P:DNA replication-dependent chromatin assembly"/>
    <property type="evidence" value="ECO:0007669"/>
    <property type="project" value="InterPro"/>
</dbReference>
<gene>
    <name evidence="12" type="ORF">HG535_0F00510</name>
</gene>
<feature type="compositionally biased region" description="Basic and acidic residues" evidence="10">
    <location>
        <begin position="462"/>
        <end position="486"/>
    </location>
</feature>
<evidence type="ECO:0000256" key="5">
    <source>
        <dbReference type="ARBA" id="ARBA00022763"/>
    </source>
</evidence>
<dbReference type="OrthoDB" id="71227at2759"/>
<evidence type="ECO:0000256" key="9">
    <source>
        <dbReference type="PROSITE-ProRule" id="PRU00221"/>
    </source>
</evidence>
<evidence type="ECO:0000256" key="3">
    <source>
        <dbReference type="ARBA" id="ARBA00022574"/>
    </source>
</evidence>
<dbReference type="EMBL" id="CP058609">
    <property type="protein sequence ID" value="QLG73541.1"/>
    <property type="molecule type" value="Genomic_DNA"/>
</dbReference>
<evidence type="ECO:0000256" key="4">
    <source>
        <dbReference type="ARBA" id="ARBA00022737"/>
    </source>
</evidence>
<dbReference type="InterPro" id="IPR036322">
    <property type="entry name" value="WD40_repeat_dom_sf"/>
</dbReference>
<dbReference type="InterPro" id="IPR055410">
    <property type="entry name" value="Beta-prop_CAF1B_HIR1"/>
</dbReference>
<dbReference type="InterPro" id="IPR045145">
    <property type="entry name" value="PTHR15271"/>
</dbReference>
<reference evidence="12 13" key="1">
    <citation type="submission" date="2020-07" db="EMBL/GenBank/DDBJ databases">
        <title>The yeast mating-type switching endonuclease HO is a domesticated member of an unorthodox homing genetic element family.</title>
        <authorList>
            <person name="Coughlan A.Y."/>
            <person name="Lombardi L."/>
            <person name="Braun-Galleani S."/>
            <person name="Martos A.R."/>
            <person name="Galeote V."/>
            <person name="Bigey F."/>
            <person name="Dequin S."/>
            <person name="Byrne K.P."/>
            <person name="Wolfe K.H."/>
        </authorList>
    </citation>
    <scope>NUCLEOTIDE SEQUENCE [LARGE SCALE GENOMIC DNA]</scope>
    <source>
        <strain evidence="12 13">NRRL Y-6702</strain>
    </source>
</reference>
<comment type="subcellular location">
    <subcellularLocation>
        <location evidence="1">Nucleus</location>
    </subcellularLocation>
</comment>
<organism evidence="12 13">
    <name type="scientific">Zygotorulaspora mrakii</name>
    <name type="common">Zygosaccharomyces mrakii</name>
    <dbReference type="NCBI Taxonomy" id="42260"/>
    <lineage>
        <taxon>Eukaryota</taxon>
        <taxon>Fungi</taxon>
        <taxon>Dikarya</taxon>
        <taxon>Ascomycota</taxon>
        <taxon>Saccharomycotina</taxon>
        <taxon>Saccharomycetes</taxon>
        <taxon>Saccharomycetales</taxon>
        <taxon>Saccharomycetaceae</taxon>
        <taxon>Zygotorulaspora</taxon>
    </lineage>
</organism>
<keyword evidence="6" id="KW-0156">Chromatin regulator</keyword>
<dbReference type="Proteomes" id="UP000509704">
    <property type="component" value="Chromosome 6"/>
</dbReference>
<feature type="compositionally biased region" description="Basic and acidic residues" evidence="10">
    <location>
        <begin position="496"/>
        <end position="507"/>
    </location>
</feature>
<protein>
    <recommendedName>
        <fullName evidence="11">CAF1B/HIR1 beta-propeller domain-containing protein</fullName>
    </recommendedName>
</protein>
<proteinExistence type="inferred from homology"/>
<feature type="repeat" description="WD" evidence="9">
    <location>
        <begin position="64"/>
        <end position="105"/>
    </location>
</feature>
<comment type="similarity">
    <text evidence="2">Belongs to the WD repeat HIR1 family.</text>
</comment>
<dbReference type="PROSITE" id="PS50082">
    <property type="entry name" value="WD_REPEATS_2"/>
    <property type="match status" value="4"/>
</dbReference>
<keyword evidence="7" id="KW-0234">DNA repair</keyword>
<dbReference type="RefSeq" id="XP_037145268.1">
    <property type="nucleotide sequence ID" value="XM_037289373.1"/>
</dbReference>
<dbReference type="GO" id="GO:0006334">
    <property type="term" value="P:nucleosome assembly"/>
    <property type="evidence" value="ECO:0007669"/>
    <property type="project" value="TreeGrafter"/>
</dbReference>
<feature type="repeat" description="WD" evidence="9">
    <location>
        <begin position="9"/>
        <end position="53"/>
    </location>
</feature>
<evidence type="ECO:0000256" key="7">
    <source>
        <dbReference type="ARBA" id="ARBA00023204"/>
    </source>
</evidence>
<accession>A0A7H9B4C5</accession>
<sequence>MEASNLQIYWHESQPIYSLCFQPDPSNKPKLITGGGDNKVRVWHLNFEETHKTKIETIDFLSSLNQHEQAINAVRFNHKGDTLASAGDDGQLLLWKQSDQRQTQFGESDTAFEESWTVTKRFRSSSSRIGAFEIYDIAWSPNDDYIVTGSMDNAIRVFEISSGECIATASDHTHYVQGVVWDPLDKYIFSQSADRSVHVYEVIRNPSENEIVELKIKNKIMKSELPVCKRESKDFDLQSTKLCFLFHNETLPSFFRRPAMSPCGSILCVPAGIFRTDSSAEGATSPDVNNAVQIYTRSSMIKNINKPVMCIPFLKKPAIVVSFNPNLYKLTNDSNSYLQLPYKLVFAVATSNEVIIYDTESIEPIALIGNLHYTTLTDLCWSKDGALLMISSTDGFCSYISIAPGTLGEKLTHEETAKAIGVKRKQYNKDSSSEPAPCAEASPSPSHPKQADIVNILPVKRKLGEKEKEMEERKTHKPSPEDERVAGSENSPQQLSKEKRAEFNQPL</sequence>
<dbReference type="PANTHER" id="PTHR15271">
    <property type="entry name" value="CHROMATIN ASSEMBLY FACTOR 1 SUBUNIT B"/>
    <property type="match status" value="1"/>
</dbReference>
<dbReference type="SMART" id="SM00320">
    <property type="entry name" value="WD40"/>
    <property type="match status" value="5"/>
</dbReference>
<evidence type="ECO:0000259" key="11">
    <source>
        <dbReference type="Pfam" id="PF24105"/>
    </source>
</evidence>
<keyword evidence="13" id="KW-1185">Reference proteome</keyword>